<evidence type="ECO:0000313" key="2">
    <source>
        <dbReference type="Proteomes" id="UP000425388"/>
    </source>
</evidence>
<organism evidence="1 2">
    <name type="scientific">Microbacterium phage Megan</name>
    <dbReference type="NCBI Taxonomy" id="2656551"/>
    <lineage>
        <taxon>Viruses</taxon>
        <taxon>Duplodnaviria</taxon>
        <taxon>Heunggongvirae</taxon>
        <taxon>Uroviricota</taxon>
        <taxon>Caudoviricetes</taxon>
        <taxon>Hodgkinviridae</taxon>
        <taxon>Meganvirus</taxon>
        <taxon>Meganvirus megan</taxon>
    </lineage>
</organism>
<dbReference type="InterPro" id="IPR009061">
    <property type="entry name" value="DNA-bd_dom_put_sf"/>
</dbReference>
<accession>A0A649VM10</accession>
<name>A0A649VM10_9CAUD</name>
<dbReference type="SUPFAM" id="SSF46955">
    <property type="entry name" value="Putative DNA-binding domain"/>
    <property type="match status" value="1"/>
</dbReference>
<reference evidence="1 2" key="1">
    <citation type="submission" date="2019-10" db="EMBL/GenBank/DDBJ databases">
        <authorList>
            <person name="Abad L.A."/>
            <person name="AUll H.A."/>
            <person name="Garlena R.A."/>
            <person name="Russell D.A."/>
            <person name="Pope W.H."/>
            <person name="Jacobs-Sera D."/>
            <person name="Hatfull G.F."/>
        </authorList>
    </citation>
    <scope>NUCLEOTIDE SEQUENCE [LARGE SCALE GENOMIC DNA]</scope>
</reference>
<dbReference type="GeneID" id="80005020"/>
<proteinExistence type="predicted"/>
<sequence length="74" mass="8459">MSAPATNPDDLLTMEEVAVVIGVEPATVSRYRQRGILPKEDAMFGRTPVWARHNIERWDAEREKRPKVRKAARS</sequence>
<gene>
    <name evidence="1" type="primary">63</name>
    <name evidence="1" type="ORF">PBI_MEGAN_63</name>
</gene>
<dbReference type="RefSeq" id="YP_010751354.1">
    <property type="nucleotide sequence ID" value="NC_073368.1"/>
</dbReference>
<protein>
    <submittedName>
        <fullName evidence="1">Helix-turn-helix DNA binding protein</fullName>
    </submittedName>
</protein>
<keyword evidence="2" id="KW-1185">Reference proteome</keyword>
<dbReference type="EMBL" id="MN586020">
    <property type="protein sequence ID" value="QGJ92733.1"/>
    <property type="molecule type" value="Genomic_DNA"/>
</dbReference>
<dbReference type="KEGG" id="vg:80005020"/>
<dbReference type="Proteomes" id="UP000425388">
    <property type="component" value="Segment"/>
</dbReference>
<evidence type="ECO:0000313" key="1">
    <source>
        <dbReference type="EMBL" id="QGJ92733.1"/>
    </source>
</evidence>